<gene>
    <name evidence="2" type="ORF">MNBD_NITROSPINAE03-635</name>
</gene>
<dbReference type="InterPro" id="IPR029062">
    <property type="entry name" value="Class_I_gatase-like"/>
</dbReference>
<protein>
    <submittedName>
        <fullName evidence="2">Glutamine amidotransferase, class I</fullName>
    </submittedName>
</protein>
<dbReference type="CDD" id="cd01745">
    <property type="entry name" value="GATase1_2"/>
    <property type="match status" value="1"/>
</dbReference>
<name>A0A3B1BUC6_9ZZZZ</name>
<organism evidence="2">
    <name type="scientific">hydrothermal vent metagenome</name>
    <dbReference type="NCBI Taxonomy" id="652676"/>
    <lineage>
        <taxon>unclassified sequences</taxon>
        <taxon>metagenomes</taxon>
        <taxon>ecological metagenomes</taxon>
    </lineage>
</organism>
<dbReference type="GO" id="GO:0016740">
    <property type="term" value="F:transferase activity"/>
    <property type="evidence" value="ECO:0007669"/>
    <property type="project" value="UniProtKB-KW"/>
</dbReference>
<keyword evidence="2" id="KW-0315">Glutamine amidotransferase</keyword>
<evidence type="ECO:0000313" key="2">
    <source>
        <dbReference type="EMBL" id="VAX21519.1"/>
    </source>
</evidence>
<dbReference type="Gene3D" id="3.40.50.880">
    <property type="match status" value="1"/>
</dbReference>
<dbReference type="GO" id="GO:0006598">
    <property type="term" value="P:polyamine catabolic process"/>
    <property type="evidence" value="ECO:0007669"/>
    <property type="project" value="TreeGrafter"/>
</dbReference>
<dbReference type="InterPro" id="IPR044668">
    <property type="entry name" value="PuuD-like"/>
</dbReference>
<sequence>MATTVKPVIGLTADTDEGKVASRPPFKGEAVCWLKKSYLNAVERSGGLPFPITPAIKPSTTDAYLDLIDGLIVTGGYFDIDPALYGEKPIARIDEIKPDRTLMEIRLIKKAVRLKIPVLGVCGGHQAINIAFGGSLYQDIGAQAPGARRHEQKPKPVSQTSHEVKITGDSILRRIVGKDKIKVNSTHHQSVKKVGKGLKVCATAPDGIIEAIERSDDGSFLLGAQWHPEQIYESDKASRRLFRQFINKCIAYKNSR</sequence>
<evidence type="ECO:0000256" key="1">
    <source>
        <dbReference type="SAM" id="MobiDB-lite"/>
    </source>
</evidence>
<dbReference type="Pfam" id="PF07722">
    <property type="entry name" value="Peptidase_C26"/>
    <property type="match status" value="1"/>
</dbReference>
<feature type="region of interest" description="Disordered" evidence="1">
    <location>
        <begin position="143"/>
        <end position="162"/>
    </location>
</feature>
<dbReference type="InterPro" id="IPR011697">
    <property type="entry name" value="Peptidase_C26"/>
</dbReference>
<dbReference type="PANTHER" id="PTHR43235:SF1">
    <property type="entry name" value="GLUTAMINE AMIDOTRANSFERASE PB2B2.05-RELATED"/>
    <property type="match status" value="1"/>
</dbReference>
<dbReference type="PROSITE" id="PS51273">
    <property type="entry name" value="GATASE_TYPE_1"/>
    <property type="match status" value="1"/>
</dbReference>
<dbReference type="SUPFAM" id="SSF52317">
    <property type="entry name" value="Class I glutamine amidotransferase-like"/>
    <property type="match status" value="1"/>
</dbReference>
<dbReference type="PANTHER" id="PTHR43235">
    <property type="entry name" value="GLUTAMINE AMIDOTRANSFERASE PB2B2.05-RELATED"/>
    <property type="match status" value="1"/>
</dbReference>
<dbReference type="FunFam" id="3.40.50.880:FF:000030">
    <property type="entry name" value="Gamma-glutamyl-gamma-aminobutyrate hydrolase PuuD"/>
    <property type="match status" value="1"/>
</dbReference>
<dbReference type="AlphaFoldDB" id="A0A3B1BUC6"/>
<dbReference type="GO" id="GO:0005829">
    <property type="term" value="C:cytosol"/>
    <property type="evidence" value="ECO:0007669"/>
    <property type="project" value="TreeGrafter"/>
</dbReference>
<dbReference type="EMBL" id="UOGB01000207">
    <property type="protein sequence ID" value="VAX21519.1"/>
    <property type="molecule type" value="Genomic_DNA"/>
</dbReference>
<accession>A0A3B1BUC6</accession>
<dbReference type="GO" id="GO:0033969">
    <property type="term" value="F:gamma-glutamyl-gamma-aminobutyrate hydrolase activity"/>
    <property type="evidence" value="ECO:0007669"/>
    <property type="project" value="TreeGrafter"/>
</dbReference>
<keyword evidence="2" id="KW-0808">Transferase</keyword>
<proteinExistence type="predicted"/>
<reference evidence="2" key="1">
    <citation type="submission" date="2018-06" db="EMBL/GenBank/DDBJ databases">
        <authorList>
            <person name="Zhirakovskaya E."/>
        </authorList>
    </citation>
    <scope>NUCLEOTIDE SEQUENCE</scope>
</reference>